<gene>
    <name evidence="2" type="ORF">ACFQKB_08830</name>
</gene>
<dbReference type="InterPro" id="IPR029063">
    <property type="entry name" value="SAM-dependent_MTases_sf"/>
</dbReference>
<reference evidence="3" key="1">
    <citation type="journal article" date="2019" name="Int. J. Syst. Evol. Microbiol.">
        <title>The Global Catalogue of Microorganisms (GCM) 10K type strain sequencing project: providing services to taxonomists for standard genome sequencing and annotation.</title>
        <authorList>
            <consortium name="The Broad Institute Genomics Platform"/>
            <consortium name="The Broad Institute Genome Sequencing Center for Infectious Disease"/>
            <person name="Wu L."/>
            <person name="Ma J."/>
        </authorList>
    </citation>
    <scope>NUCLEOTIDE SEQUENCE [LARGE SCALE GENOMIC DNA]</scope>
    <source>
        <strain evidence="3">JCM 3369</strain>
    </source>
</reference>
<sequence>MGDFVGDTRNGYDAIAVGYAEYFEGEMEREPYGLAMLGAFAQVVQGRVVDVGCGPGWVTGFLAARGVDVYGVDLSAGMLDVARKGNPGLRFVEGSMTALDEPDGSLGGVVAWYSVIHMPPERVVGVFEEFWRVLRPGGHLLLGFQVGDEPLQMREAFGIEVTLDFHRFRPERVEEWLEKAGFAVDVRFLREPDGTGRSSQVPQAHMVARKVG</sequence>
<proteinExistence type="predicted"/>
<dbReference type="GO" id="GO:0008168">
    <property type="term" value="F:methyltransferase activity"/>
    <property type="evidence" value="ECO:0007669"/>
    <property type="project" value="UniProtKB-KW"/>
</dbReference>
<evidence type="ECO:0000313" key="3">
    <source>
        <dbReference type="Proteomes" id="UP001596380"/>
    </source>
</evidence>
<protein>
    <submittedName>
        <fullName evidence="2">Class I SAM-dependent methyltransferase</fullName>
        <ecNumber evidence="2">2.1.1.-</ecNumber>
    </submittedName>
</protein>
<dbReference type="CDD" id="cd02440">
    <property type="entry name" value="AdoMet_MTases"/>
    <property type="match status" value="1"/>
</dbReference>
<dbReference type="SUPFAM" id="SSF53335">
    <property type="entry name" value="S-adenosyl-L-methionine-dependent methyltransferases"/>
    <property type="match status" value="1"/>
</dbReference>
<keyword evidence="3" id="KW-1185">Reference proteome</keyword>
<organism evidence="2 3">
    <name type="scientific">Actinomadura yumaensis</name>
    <dbReference type="NCBI Taxonomy" id="111807"/>
    <lineage>
        <taxon>Bacteria</taxon>
        <taxon>Bacillati</taxon>
        <taxon>Actinomycetota</taxon>
        <taxon>Actinomycetes</taxon>
        <taxon>Streptosporangiales</taxon>
        <taxon>Thermomonosporaceae</taxon>
        <taxon>Actinomadura</taxon>
    </lineage>
</organism>
<evidence type="ECO:0000313" key="2">
    <source>
        <dbReference type="EMBL" id="MFC6879869.1"/>
    </source>
</evidence>
<dbReference type="InterPro" id="IPR041698">
    <property type="entry name" value="Methyltransf_25"/>
</dbReference>
<comment type="caution">
    <text evidence="2">The sequence shown here is derived from an EMBL/GenBank/DDBJ whole genome shotgun (WGS) entry which is preliminary data.</text>
</comment>
<dbReference type="Pfam" id="PF13649">
    <property type="entry name" value="Methyltransf_25"/>
    <property type="match status" value="1"/>
</dbReference>
<dbReference type="Proteomes" id="UP001596380">
    <property type="component" value="Unassembled WGS sequence"/>
</dbReference>
<keyword evidence="2" id="KW-0808">Transferase</keyword>
<dbReference type="PANTHER" id="PTHR42912">
    <property type="entry name" value="METHYLTRANSFERASE"/>
    <property type="match status" value="1"/>
</dbReference>
<keyword evidence="2" id="KW-0489">Methyltransferase</keyword>
<name>A0ABW2CEE5_9ACTN</name>
<evidence type="ECO:0000259" key="1">
    <source>
        <dbReference type="Pfam" id="PF13649"/>
    </source>
</evidence>
<accession>A0ABW2CEE5</accession>
<dbReference type="RefSeq" id="WP_309239705.1">
    <property type="nucleotide sequence ID" value="NZ_JBHSXE010000001.1"/>
</dbReference>
<dbReference type="Gene3D" id="3.40.50.150">
    <property type="entry name" value="Vaccinia Virus protein VP39"/>
    <property type="match status" value="1"/>
</dbReference>
<dbReference type="GO" id="GO:0032259">
    <property type="term" value="P:methylation"/>
    <property type="evidence" value="ECO:0007669"/>
    <property type="project" value="UniProtKB-KW"/>
</dbReference>
<dbReference type="EC" id="2.1.1.-" evidence="2"/>
<feature type="domain" description="Methyltransferase" evidence="1">
    <location>
        <begin position="48"/>
        <end position="138"/>
    </location>
</feature>
<dbReference type="EMBL" id="JBHSXS010000003">
    <property type="protein sequence ID" value="MFC6879869.1"/>
    <property type="molecule type" value="Genomic_DNA"/>
</dbReference>
<dbReference type="InterPro" id="IPR050508">
    <property type="entry name" value="Methyltransf_Superfamily"/>
</dbReference>